<keyword evidence="3 7" id="KW-1133">Transmembrane helix</keyword>
<evidence type="ECO:0000256" key="3">
    <source>
        <dbReference type="ARBA" id="ARBA00022989"/>
    </source>
</evidence>
<keyword evidence="8" id="KW-0969">Cilium</keyword>
<evidence type="ECO:0000256" key="4">
    <source>
        <dbReference type="ARBA" id="ARBA00023136"/>
    </source>
</evidence>
<reference evidence="8 9" key="1">
    <citation type="submission" date="2015-11" db="EMBL/GenBank/DDBJ databases">
        <authorList>
            <person name="Zhang Y."/>
            <person name="Guo Z."/>
        </authorList>
    </citation>
    <scope>NUCLEOTIDE SEQUENCE [LARGE SCALE GENOMIC DNA]</scope>
    <source>
        <strain evidence="8 9">KCTC 32221</strain>
    </source>
</reference>
<evidence type="ECO:0000256" key="2">
    <source>
        <dbReference type="ARBA" id="ARBA00022692"/>
    </source>
</evidence>
<dbReference type="InterPro" id="IPR022781">
    <property type="entry name" value="Flagellar_biosynth_FliO"/>
</dbReference>
<protein>
    <recommendedName>
        <fullName evidence="7">Flagellar protein</fullName>
    </recommendedName>
</protein>
<dbReference type="PANTHER" id="PTHR38766">
    <property type="entry name" value="FLAGELLAR PROTEIN FLIO"/>
    <property type="match status" value="1"/>
</dbReference>
<evidence type="ECO:0000256" key="7">
    <source>
        <dbReference type="RuleBase" id="RU362064"/>
    </source>
</evidence>
<dbReference type="OrthoDB" id="5741235at2"/>
<dbReference type="AlphaFoldDB" id="A0A0S2KDE0"/>
<dbReference type="PANTHER" id="PTHR38766:SF1">
    <property type="entry name" value="FLAGELLAR PROTEIN FLIO"/>
    <property type="match status" value="1"/>
</dbReference>
<dbReference type="Pfam" id="PF04347">
    <property type="entry name" value="FliO"/>
    <property type="match status" value="1"/>
</dbReference>
<proteinExistence type="inferred from homology"/>
<dbReference type="NCBIfam" id="TIGR03500">
    <property type="entry name" value="FliO_TIGR"/>
    <property type="match status" value="1"/>
</dbReference>
<dbReference type="GO" id="GO:0044781">
    <property type="term" value="P:bacterial-type flagellum organization"/>
    <property type="evidence" value="ECO:0007669"/>
    <property type="project" value="UniProtKB-UniRule"/>
</dbReference>
<dbReference type="RefSeq" id="WP_058021776.1">
    <property type="nucleotide sequence ID" value="NZ_CP013189.1"/>
</dbReference>
<keyword evidence="8" id="KW-0966">Cell projection</keyword>
<dbReference type="GO" id="GO:0005886">
    <property type="term" value="C:plasma membrane"/>
    <property type="evidence" value="ECO:0007669"/>
    <property type="project" value="UniProtKB-SubCell"/>
</dbReference>
<gene>
    <name evidence="8" type="ORF">PS2015_1679</name>
</gene>
<dbReference type="KEGG" id="pspi:PS2015_1679"/>
<dbReference type="GO" id="GO:0009425">
    <property type="term" value="C:bacterial-type flagellum basal body"/>
    <property type="evidence" value="ECO:0007669"/>
    <property type="project" value="UniProtKB-SubCell"/>
</dbReference>
<comment type="similarity">
    <text evidence="6 7">Belongs to the FliO/MopB family.</text>
</comment>
<comment type="subcellular location">
    <subcellularLocation>
        <location evidence="7">Cell membrane</location>
    </subcellularLocation>
    <subcellularLocation>
        <location evidence="7">Bacterial flagellum basal body</location>
    </subcellularLocation>
</comment>
<evidence type="ECO:0000256" key="1">
    <source>
        <dbReference type="ARBA" id="ARBA00022475"/>
    </source>
</evidence>
<keyword evidence="4 7" id="KW-0472">Membrane</keyword>
<dbReference type="InterPro" id="IPR052205">
    <property type="entry name" value="FliO/MopB"/>
</dbReference>
<keyword evidence="2 7" id="KW-0812">Transmembrane</keyword>
<feature type="transmembrane region" description="Helical" evidence="7">
    <location>
        <begin position="12"/>
        <end position="30"/>
    </location>
</feature>
<dbReference type="STRING" id="1249552.PS2015_1679"/>
<name>A0A0S2KDE0_9GAMM</name>
<evidence type="ECO:0000256" key="5">
    <source>
        <dbReference type="ARBA" id="ARBA00023143"/>
    </source>
</evidence>
<dbReference type="Proteomes" id="UP000065641">
    <property type="component" value="Chromosome"/>
</dbReference>
<dbReference type="EMBL" id="CP013189">
    <property type="protein sequence ID" value="ALO46331.1"/>
    <property type="molecule type" value="Genomic_DNA"/>
</dbReference>
<evidence type="ECO:0000313" key="9">
    <source>
        <dbReference type="Proteomes" id="UP000065641"/>
    </source>
</evidence>
<keyword evidence="1 7" id="KW-1003">Cell membrane</keyword>
<keyword evidence="9" id="KW-1185">Reference proteome</keyword>
<evidence type="ECO:0000256" key="6">
    <source>
        <dbReference type="ARBA" id="ARBA00037937"/>
    </source>
</evidence>
<organism evidence="8 9">
    <name type="scientific">Pseudohongiella spirulinae</name>
    <dbReference type="NCBI Taxonomy" id="1249552"/>
    <lineage>
        <taxon>Bacteria</taxon>
        <taxon>Pseudomonadati</taxon>
        <taxon>Pseudomonadota</taxon>
        <taxon>Gammaproteobacteria</taxon>
        <taxon>Pseudomonadales</taxon>
        <taxon>Pseudohongiellaceae</taxon>
        <taxon>Pseudohongiella</taxon>
    </lineage>
</organism>
<sequence length="106" mass="11153">MSESGTAAVAETLLWLGVIVGLILALAWAARRFSAFKPMTGHNMKVVGALPVGSRERVVIVQVGERQMLLGVAPGSVNYLGDLGALGTEAVSVPRDGDRLRPQSIK</sequence>
<keyword evidence="8" id="KW-0282">Flagellum</keyword>
<evidence type="ECO:0000313" key="8">
    <source>
        <dbReference type="EMBL" id="ALO46331.1"/>
    </source>
</evidence>
<accession>A0A0S2KDE0</accession>
<keyword evidence="5 7" id="KW-0975">Bacterial flagellum</keyword>